<keyword evidence="3" id="KW-1185">Reference proteome</keyword>
<keyword evidence="1" id="KW-0175">Coiled coil</keyword>
<feature type="coiled-coil region" evidence="1">
    <location>
        <begin position="178"/>
        <end position="205"/>
    </location>
</feature>
<reference evidence="2 3" key="1">
    <citation type="journal article" date="2022" name="Allergy">
        <title>Genome assembly and annotation of Periplaneta americana reveal a comprehensive cockroach allergen profile.</title>
        <authorList>
            <person name="Wang L."/>
            <person name="Xiong Q."/>
            <person name="Saelim N."/>
            <person name="Wang L."/>
            <person name="Nong W."/>
            <person name="Wan A.T."/>
            <person name="Shi M."/>
            <person name="Liu X."/>
            <person name="Cao Q."/>
            <person name="Hui J.H.L."/>
            <person name="Sookrung N."/>
            <person name="Leung T.F."/>
            <person name="Tungtrongchitr A."/>
            <person name="Tsui S.K.W."/>
        </authorList>
    </citation>
    <scope>NUCLEOTIDE SEQUENCE [LARGE SCALE GENOMIC DNA]</scope>
    <source>
        <strain evidence="2">PWHHKU_190912</strain>
    </source>
</reference>
<protein>
    <submittedName>
        <fullName evidence="2">Uncharacterized protein</fullName>
    </submittedName>
</protein>
<evidence type="ECO:0000256" key="1">
    <source>
        <dbReference type="SAM" id="Coils"/>
    </source>
</evidence>
<evidence type="ECO:0000313" key="2">
    <source>
        <dbReference type="EMBL" id="KAJ4429899.1"/>
    </source>
</evidence>
<organism evidence="2 3">
    <name type="scientific">Periplaneta americana</name>
    <name type="common">American cockroach</name>
    <name type="synonym">Blatta americana</name>
    <dbReference type="NCBI Taxonomy" id="6978"/>
    <lineage>
        <taxon>Eukaryota</taxon>
        <taxon>Metazoa</taxon>
        <taxon>Ecdysozoa</taxon>
        <taxon>Arthropoda</taxon>
        <taxon>Hexapoda</taxon>
        <taxon>Insecta</taxon>
        <taxon>Pterygota</taxon>
        <taxon>Neoptera</taxon>
        <taxon>Polyneoptera</taxon>
        <taxon>Dictyoptera</taxon>
        <taxon>Blattodea</taxon>
        <taxon>Blattoidea</taxon>
        <taxon>Blattidae</taxon>
        <taxon>Blattinae</taxon>
        <taxon>Periplaneta</taxon>
    </lineage>
</organism>
<comment type="caution">
    <text evidence="2">The sequence shown here is derived from an EMBL/GenBank/DDBJ whole genome shotgun (WGS) entry which is preliminary data.</text>
</comment>
<dbReference type="EMBL" id="JAJSOF020000033">
    <property type="protein sequence ID" value="KAJ4429899.1"/>
    <property type="molecule type" value="Genomic_DNA"/>
</dbReference>
<evidence type="ECO:0000313" key="3">
    <source>
        <dbReference type="Proteomes" id="UP001148838"/>
    </source>
</evidence>
<sequence>MVYNFQNFFRSAECTNVSDVSTLRGLRNDAWFIRIDTILDESPEKEAQMSQISRDFQPQRIPCASFKVRGGKTISLSRTDCRIIPRKAGTAKRRIDVVQPSCCGKIILSEGGRRPSTPSFKHCLAEDLMRLDLSRVELRVKADEKRVLDIKEKRHEQNQSNRNEIFQDSRISYTLSDRKRNEEILEQLEVELVEEKNQQIEIKLARS</sequence>
<dbReference type="Proteomes" id="UP001148838">
    <property type="component" value="Unassembled WGS sequence"/>
</dbReference>
<proteinExistence type="predicted"/>
<gene>
    <name evidence="2" type="ORF">ANN_22103</name>
</gene>
<accession>A0ABQ8S774</accession>
<name>A0ABQ8S774_PERAM</name>